<dbReference type="SUPFAM" id="SSF51445">
    <property type="entry name" value="(Trans)glycosidases"/>
    <property type="match status" value="1"/>
</dbReference>
<dbReference type="Gene3D" id="2.60.40.1180">
    <property type="entry name" value="Golgi alpha-mannosidase II"/>
    <property type="match status" value="1"/>
</dbReference>
<dbReference type="Pfam" id="PF09479">
    <property type="entry name" value="Flg_new"/>
    <property type="match status" value="4"/>
</dbReference>
<dbReference type="NCBIfam" id="TIGR02543">
    <property type="entry name" value="List_Bact_rpt"/>
    <property type="match status" value="3"/>
</dbReference>
<sequence>MKQTNQLNRKRFLSLLLTLVLMASVFTMPTVKAESITDQPGTAAASTASSAIPERIRDGVILHAFDWNLSVIEENLQAIADAGYTAIQTSPIMGSASGTNWYFAYQPSNMLAGGKGNRYGDRDAFVSLTTAAKALGIKVIVDVVPNHMGSTGNSDAPWNDNTYFHNVSGSVGYNDRFLLTQPNMISGLRDLNTHSKFVQDSYIAYLKDMIDAGASGFRYDAIKHIELDDDMPSPASIAAGLPEGEFKSDYVKNVTGAAKAYFKEKGKENFQYGEVLQGGDPQNDRMKGYAKYIDMTASKYGHDVRGVLEVGDIGRLDKWADYAAEGLTADRLVPWVESHDTYNNEGESLSFSPKQVRQGWAIIAARKDASPLFFARNVNADGSQRTSVLTADNVDNNRSQWSHPEVVAVNKFHNAMAGRDENLVSLGNNAVMIERGTTADGGGAVLLNTSTTDRVLGSVPVRFLKDGFYANALNPANIFTVSNGRISGTLPGNPAKANNTETGSNPGLVVLMEKEVATSTVLAALPSDDDVLAGNSFTGNQLKLRMSAVNVTSASYAINNGDAVSFAHDDIITVNGNYNEPITVTLVGRTADGNWITKAFTYTRVEPVGAVVPPVAEPTHVNVYLSINRNANFQAWGTHTFGVRTYTYNPELFGGWPGGTMTRLKYNGADTHWYKISMPRAAVGGIIFNTQNNSGTGQQTGQPAITASMLNNEQLYFYGTGASGYNINGSTDSGNNARANWDTAFAAGNNIGFVASGVFPPGRNGVIFNTSGGSSVDSQYVREGEKATRPTTDPTRSGYLFDGKWYTDSAFTQEYSFNAPVVNTLGDGHIYAMTLYAGWIQLEADKFLVQFNSQGGSSVMSIPNVAAGSNITAPQQPVRNGYTFAGWYKDSAYNDAWSFGSDTVTAATTLFAKWESVSYAITYKDGGGSAIMPGSEQVTYTYETPTFNLAEPSFKEGYSFNGWYTDSEFLPSSKRSSVAVNSVGHLTLYARFTANAYSITLDPQSGSGGTESISVNYGGKLPLGITRPERDGYSFQGLYANTDGKGQQYYNSSGVRVYEGSWSTASVSNFYAHWILKDDPDIATVAAAVAALEVGYAVGNNAANVTQNVTLPITGLDDVTVSWSSDNPGIIRTDGTVVRPLAGAADATVTLTATLTKGEVTDTKTFTVIVMSIETEAIAVETINISGNDTISTKGGTLQLTAEVLPADATNKAITWSARNGTGSATINESGLLTAVSDGTVTVTATAVDGSGVVGTKSIAISGQTTSNPEPTNPPSHPGPSAPAPTGVIKDGDKAIVELGSGITSKSIPVQDIGGLSLQVKATNAVLTVQADALKRWLTAAGNPSGASIEVIVAPVTVGDIANAPAQGGQARVEVAGVVYDITVKLKHYNQVIDISNVDGGVEITLPYNNETDEDLLGIYYFNEVSKEWEYVGGSIDAAKNTVTVALQHLSKYAVLEYAKSFTDVPSNHWVARTLEVLAAKHIINGTSDTLFTPNGHTTRAEFTSLLVRALGLTNTASSVPFDDVQAGEWYAKEVAIAYEAGLALGVSDNKFDPNAKITREQMAVLLVRAYEYKNGAIAATGQETADRVDGSSISPWAVEGVNKAIAAGLLQGKGNGIFDPASDANRAETAQAILNLFNKK</sequence>
<feature type="signal peptide" evidence="3">
    <location>
        <begin position="1"/>
        <end position="33"/>
    </location>
</feature>
<dbReference type="Pfam" id="PF00128">
    <property type="entry name" value="Alpha-amylase"/>
    <property type="match status" value="1"/>
</dbReference>
<dbReference type="InterPro" id="IPR017853">
    <property type="entry name" value="GH"/>
</dbReference>
<dbReference type="Pfam" id="PF00395">
    <property type="entry name" value="SLH"/>
    <property type="match status" value="3"/>
</dbReference>
<dbReference type="SUPFAM" id="SSF49373">
    <property type="entry name" value="Invasin/intimin cell-adhesion fragments"/>
    <property type="match status" value="1"/>
</dbReference>
<dbReference type="InterPro" id="IPR008964">
    <property type="entry name" value="Invasin/intimin_cell_adhesion"/>
</dbReference>
<dbReference type="EMBL" id="JACHXW010000022">
    <property type="protein sequence ID" value="MBB3155130.1"/>
    <property type="molecule type" value="Genomic_DNA"/>
</dbReference>
<dbReference type="PANTHER" id="PTHR43447">
    <property type="entry name" value="ALPHA-AMYLASE"/>
    <property type="match status" value="1"/>
</dbReference>
<name>A0A7W5CDC7_9BACL</name>
<evidence type="ECO:0000256" key="2">
    <source>
        <dbReference type="SAM" id="MobiDB-lite"/>
    </source>
</evidence>
<dbReference type="SMART" id="SM00635">
    <property type="entry name" value="BID_2"/>
    <property type="match status" value="1"/>
</dbReference>
<reference evidence="5 6" key="1">
    <citation type="submission" date="2020-08" db="EMBL/GenBank/DDBJ databases">
        <title>Genomic Encyclopedia of Type Strains, Phase III (KMG-III): the genomes of soil and plant-associated and newly described type strains.</title>
        <authorList>
            <person name="Whitman W."/>
        </authorList>
    </citation>
    <scope>NUCLEOTIDE SEQUENCE [LARGE SCALE GENOMIC DNA]</scope>
    <source>
        <strain evidence="5 6">CECT 8234</strain>
    </source>
</reference>
<feature type="domain" description="SLH" evidence="4">
    <location>
        <begin position="1458"/>
        <end position="1517"/>
    </location>
</feature>
<dbReference type="Gene3D" id="2.60.40.4270">
    <property type="entry name" value="Listeria-Bacteroides repeat domain"/>
    <property type="match status" value="4"/>
</dbReference>
<gene>
    <name evidence="5" type="ORF">FHS16_005238</name>
</gene>
<accession>A0A7W5CDC7</accession>
<dbReference type="InterPro" id="IPR001119">
    <property type="entry name" value="SLH_dom"/>
</dbReference>
<dbReference type="SMART" id="SM00642">
    <property type="entry name" value="Aamy"/>
    <property type="match status" value="1"/>
</dbReference>
<dbReference type="InterPro" id="IPR046780">
    <property type="entry name" value="aBig_2"/>
</dbReference>
<dbReference type="Pfam" id="PF02368">
    <property type="entry name" value="Big_2"/>
    <property type="match status" value="1"/>
</dbReference>
<dbReference type="GO" id="GO:0005975">
    <property type="term" value="P:carbohydrate metabolic process"/>
    <property type="evidence" value="ECO:0007669"/>
    <property type="project" value="InterPro"/>
</dbReference>
<proteinExistence type="predicted"/>
<dbReference type="InterPro" id="IPR013780">
    <property type="entry name" value="Glyco_hydro_b"/>
</dbReference>
<dbReference type="InterPro" id="IPR003343">
    <property type="entry name" value="Big_2"/>
</dbReference>
<dbReference type="RefSeq" id="WP_183569557.1">
    <property type="nucleotide sequence ID" value="NZ_CBCSLB010000022.1"/>
</dbReference>
<feature type="region of interest" description="Disordered" evidence="2">
    <location>
        <begin position="1262"/>
        <end position="1288"/>
    </location>
</feature>
<evidence type="ECO:0000259" key="4">
    <source>
        <dbReference type="PROSITE" id="PS51272"/>
    </source>
</evidence>
<dbReference type="Proteomes" id="UP000518605">
    <property type="component" value="Unassembled WGS sequence"/>
</dbReference>
<organism evidence="5 6">
    <name type="scientific">Paenibacillus endophyticus</name>
    <dbReference type="NCBI Taxonomy" id="1294268"/>
    <lineage>
        <taxon>Bacteria</taxon>
        <taxon>Bacillati</taxon>
        <taxon>Bacillota</taxon>
        <taxon>Bacilli</taxon>
        <taxon>Bacillales</taxon>
        <taxon>Paenibacillaceae</taxon>
        <taxon>Paenibacillus</taxon>
    </lineage>
</organism>
<evidence type="ECO:0000313" key="6">
    <source>
        <dbReference type="Proteomes" id="UP000518605"/>
    </source>
</evidence>
<dbReference type="GO" id="GO:0030313">
    <property type="term" value="C:cell envelope"/>
    <property type="evidence" value="ECO:0007669"/>
    <property type="project" value="UniProtKB-SubCell"/>
</dbReference>
<feature type="domain" description="SLH" evidence="4">
    <location>
        <begin position="1585"/>
        <end position="1641"/>
    </location>
</feature>
<dbReference type="InterPro" id="IPR006047">
    <property type="entry name" value="GH13_cat_dom"/>
</dbReference>
<dbReference type="InterPro" id="IPR013378">
    <property type="entry name" value="InlB-like_B-rpt"/>
</dbReference>
<dbReference type="InterPro" id="IPR042229">
    <property type="entry name" value="Listeria/Bacterioides_rpt_sf"/>
</dbReference>
<evidence type="ECO:0000313" key="5">
    <source>
        <dbReference type="EMBL" id="MBB3155130.1"/>
    </source>
</evidence>
<keyword evidence="3" id="KW-0732">Signal</keyword>
<feature type="compositionally biased region" description="Pro residues" evidence="2">
    <location>
        <begin position="1271"/>
        <end position="1283"/>
    </location>
</feature>
<comment type="caution">
    <text evidence="5">The sequence shown here is derived from an EMBL/GenBank/DDBJ whole genome shotgun (WGS) entry which is preliminary data.</text>
</comment>
<dbReference type="Pfam" id="PF20578">
    <property type="entry name" value="aBig_2"/>
    <property type="match status" value="1"/>
</dbReference>
<evidence type="ECO:0000256" key="1">
    <source>
        <dbReference type="ARBA" id="ARBA00004196"/>
    </source>
</evidence>
<comment type="subcellular location">
    <subcellularLocation>
        <location evidence="1">Cell envelope</location>
    </subcellularLocation>
</comment>
<protein>
    <submittedName>
        <fullName evidence="5">Putative repeat protein (TIGR02543 family)</fullName>
    </submittedName>
</protein>
<dbReference type="Gene3D" id="3.20.20.80">
    <property type="entry name" value="Glycosidases"/>
    <property type="match status" value="1"/>
</dbReference>
<dbReference type="Gene3D" id="2.60.40.1080">
    <property type="match status" value="1"/>
</dbReference>
<dbReference type="PROSITE" id="PS51272">
    <property type="entry name" value="SLH"/>
    <property type="match status" value="3"/>
</dbReference>
<feature type="chain" id="PRO_5030526132" evidence="3">
    <location>
        <begin position="34"/>
        <end position="1641"/>
    </location>
</feature>
<feature type="domain" description="SLH" evidence="4">
    <location>
        <begin position="1518"/>
        <end position="1581"/>
    </location>
</feature>
<evidence type="ECO:0000256" key="3">
    <source>
        <dbReference type="SAM" id="SignalP"/>
    </source>
</evidence>
<keyword evidence="6" id="KW-1185">Reference proteome</keyword>